<dbReference type="InterPro" id="IPR045877">
    <property type="entry name" value="ZFP36-like"/>
</dbReference>
<sequence>MRRSSEDHGRDDDIAALFDASSELNDVFSSMIGGYPTARTASPPRTPPRTRVTMYDEIPTAEVLNAPQSPMYAHYGSPTLVQSPQRAPGSPYGTHEHDAEGHVYRSLQDDLLNEMFRLNLSPGSPGSSFGVNLTPSQSPVYGGYSDHRVDSGRSLSASPAYGQHPSSPSTGSPKQQHSLYKTELCRSWEESGTCRYGSKCQFAHGRDELRPVLRHPKYKTEVCRTFAAQGSCPYGSRCRFIHYRAPEVEGTTVTHRTALSALMSGKSPNAHTADWSDTFLATPAPLDPRPATRAAAPPDSPDDSPISDETADISDAISDDQADDLDLRRLPIFASIAASPDRDIFDRR</sequence>
<feature type="compositionally biased region" description="Polar residues" evidence="6">
    <location>
        <begin position="164"/>
        <end position="178"/>
    </location>
</feature>
<dbReference type="FunFam" id="4.10.1000.10:FF:000001">
    <property type="entry name" value="zinc finger CCCH domain-containing protein 15-like"/>
    <property type="match status" value="1"/>
</dbReference>
<dbReference type="SMART" id="SM00356">
    <property type="entry name" value="ZnF_C3H1"/>
    <property type="match status" value="2"/>
</dbReference>
<dbReference type="STRING" id="70448.A0A090LYN4"/>
<dbReference type="Pfam" id="PF00642">
    <property type="entry name" value="zf-CCCH"/>
    <property type="match status" value="2"/>
</dbReference>
<gene>
    <name evidence="8" type="ORF">OT_ostta03g02750</name>
</gene>
<feature type="region of interest" description="Disordered" evidence="6">
    <location>
        <begin position="30"/>
        <end position="51"/>
    </location>
</feature>
<feature type="region of interest" description="Disordered" evidence="6">
    <location>
        <begin position="279"/>
        <end position="320"/>
    </location>
</feature>
<feature type="domain" description="C3H1-type" evidence="7">
    <location>
        <begin position="179"/>
        <end position="207"/>
    </location>
</feature>
<dbReference type="Gene3D" id="4.10.1000.10">
    <property type="entry name" value="Zinc finger, CCCH-type"/>
    <property type="match status" value="2"/>
</dbReference>
<evidence type="ECO:0000256" key="4">
    <source>
        <dbReference type="ARBA" id="ARBA00022833"/>
    </source>
</evidence>
<feature type="compositionally biased region" description="Acidic residues" evidence="6">
    <location>
        <begin position="300"/>
        <end position="320"/>
    </location>
</feature>
<evidence type="ECO:0000256" key="5">
    <source>
        <dbReference type="PROSITE-ProRule" id="PRU00723"/>
    </source>
</evidence>
<evidence type="ECO:0000256" key="6">
    <source>
        <dbReference type="SAM" id="MobiDB-lite"/>
    </source>
</evidence>
<dbReference type="SUPFAM" id="SSF90229">
    <property type="entry name" value="CCCH zinc finger"/>
    <property type="match status" value="2"/>
</dbReference>
<name>A0A090LYN4_OSTTA</name>
<dbReference type="RefSeq" id="XP_022838502.1">
    <property type="nucleotide sequence ID" value="XM_022984774.1"/>
</dbReference>
<feature type="zinc finger region" description="C3H1-type" evidence="5">
    <location>
        <begin position="217"/>
        <end position="245"/>
    </location>
</feature>
<keyword evidence="4 5" id="KW-0862">Zinc</keyword>
<dbReference type="GeneID" id="9833819"/>
<evidence type="ECO:0000259" key="7">
    <source>
        <dbReference type="PROSITE" id="PS50103"/>
    </source>
</evidence>
<keyword evidence="9" id="KW-1185">Reference proteome</keyword>
<dbReference type="InterPro" id="IPR036855">
    <property type="entry name" value="Znf_CCCH_sf"/>
</dbReference>
<dbReference type="AlphaFoldDB" id="A0A090LYN4"/>
<accession>A0A090LYN4</accession>
<evidence type="ECO:0000313" key="9">
    <source>
        <dbReference type="Proteomes" id="UP000009170"/>
    </source>
</evidence>
<evidence type="ECO:0000256" key="2">
    <source>
        <dbReference type="ARBA" id="ARBA00022737"/>
    </source>
</evidence>
<dbReference type="GO" id="GO:0008270">
    <property type="term" value="F:zinc ion binding"/>
    <property type="evidence" value="ECO:0007669"/>
    <property type="project" value="UniProtKB-KW"/>
</dbReference>
<dbReference type="OrthoDB" id="410307at2759"/>
<dbReference type="FunFam" id="4.10.1000.10:FF:000002">
    <property type="entry name" value="Zinc finger protein 36, C3H1 type-like 1"/>
    <property type="match status" value="1"/>
</dbReference>
<evidence type="ECO:0000256" key="1">
    <source>
        <dbReference type="ARBA" id="ARBA00022723"/>
    </source>
</evidence>
<reference evidence="9" key="1">
    <citation type="journal article" date="2006" name="Proc. Natl. Acad. Sci. U.S.A.">
        <title>Genome analysis of the smallest free-living eukaryote Ostreococcus tauri unveils many unique features.</title>
        <authorList>
            <person name="Derelle E."/>
            <person name="Ferraz C."/>
            <person name="Rombauts S."/>
            <person name="Rouze P."/>
            <person name="Worden A.Z."/>
            <person name="Robbens S."/>
            <person name="Partensky F."/>
            <person name="Degroeve S."/>
            <person name="Echeynie S."/>
            <person name="Cooke R."/>
            <person name="Saeys Y."/>
            <person name="Wuyts J."/>
            <person name="Jabbari K."/>
            <person name="Bowler C."/>
            <person name="Panaud O."/>
            <person name="Piegu B."/>
            <person name="Ball S.G."/>
            <person name="Ral J.-P."/>
            <person name="Bouget F.-Y."/>
            <person name="Piganeau G."/>
            <person name="De Baets B."/>
            <person name="Picard A."/>
            <person name="Delseny M."/>
            <person name="Demaille J."/>
            <person name="Van de Peer Y."/>
            <person name="Moreau H."/>
        </authorList>
    </citation>
    <scope>NUCLEOTIDE SEQUENCE [LARGE SCALE GENOMIC DNA]</scope>
    <source>
        <strain evidence="9">OTTH 0595 / CCAP 157/2 / RCC745</strain>
    </source>
</reference>
<organism evidence="8 9">
    <name type="scientific">Ostreococcus tauri</name>
    <name type="common">Marine green alga</name>
    <dbReference type="NCBI Taxonomy" id="70448"/>
    <lineage>
        <taxon>Eukaryota</taxon>
        <taxon>Viridiplantae</taxon>
        <taxon>Chlorophyta</taxon>
        <taxon>Mamiellophyceae</taxon>
        <taxon>Mamiellales</taxon>
        <taxon>Bathycoccaceae</taxon>
        <taxon>Ostreococcus</taxon>
    </lineage>
</organism>
<dbReference type="Proteomes" id="UP000009170">
    <property type="component" value="Unassembled WGS sequence"/>
</dbReference>
<feature type="compositionally biased region" description="Low complexity" evidence="6">
    <location>
        <begin position="280"/>
        <end position="299"/>
    </location>
</feature>
<reference evidence="8 9" key="2">
    <citation type="journal article" date="2014" name="BMC Genomics">
        <title>An improved genome of the model marine alga Ostreococcus tauri unfolds by assessing Illumina de novo assemblies.</title>
        <authorList>
            <person name="Blanc-Mathieu R."/>
            <person name="Verhelst B."/>
            <person name="Derelle E."/>
            <person name="Rombauts S."/>
            <person name="Bouget F.Y."/>
            <person name="Carre I."/>
            <person name="Chateau A."/>
            <person name="Eyre-Walker A."/>
            <person name="Grimsley N."/>
            <person name="Moreau H."/>
            <person name="Piegu B."/>
            <person name="Rivals E."/>
            <person name="Schackwitz W."/>
            <person name="Van de Peer Y."/>
            <person name="Piganeau G."/>
        </authorList>
    </citation>
    <scope>NUCLEOTIDE SEQUENCE [LARGE SCALE GENOMIC DNA]</scope>
    <source>
        <strain evidence="9">OTTH 0595 / CCAP 157/2 / RCC745</strain>
    </source>
</reference>
<feature type="region of interest" description="Disordered" evidence="6">
    <location>
        <begin position="74"/>
        <end position="97"/>
    </location>
</feature>
<dbReference type="InterPro" id="IPR000571">
    <property type="entry name" value="Znf_CCCH"/>
</dbReference>
<evidence type="ECO:0000313" key="8">
    <source>
        <dbReference type="EMBL" id="CEF97130.1"/>
    </source>
</evidence>
<dbReference type="KEGG" id="ota:OT_ostta03g02750"/>
<keyword evidence="3 5" id="KW-0863">Zinc-finger</keyword>
<dbReference type="PROSITE" id="PS50103">
    <property type="entry name" value="ZF_C3H1"/>
    <property type="match status" value="2"/>
</dbReference>
<dbReference type="GO" id="GO:0003729">
    <property type="term" value="F:mRNA binding"/>
    <property type="evidence" value="ECO:0007669"/>
    <property type="project" value="InterPro"/>
</dbReference>
<comment type="caution">
    <text evidence="8">The sequence shown here is derived from an EMBL/GenBank/DDBJ whole genome shotgun (WGS) entry which is preliminary data.</text>
</comment>
<feature type="domain" description="C3H1-type" evidence="7">
    <location>
        <begin position="217"/>
        <end position="245"/>
    </location>
</feature>
<dbReference type="PANTHER" id="PTHR12547">
    <property type="entry name" value="CCCH ZINC FINGER/TIS11-RELATED"/>
    <property type="match status" value="1"/>
</dbReference>
<proteinExistence type="predicted"/>
<keyword evidence="2" id="KW-0677">Repeat</keyword>
<keyword evidence="1 5" id="KW-0479">Metal-binding</keyword>
<dbReference type="InParanoid" id="A0A090LYN4"/>
<dbReference type="EMBL" id="CAID01000003">
    <property type="protein sequence ID" value="CEF97130.1"/>
    <property type="molecule type" value="Genomic_DNA"/>
</dbReference>
<protein>
    <submittedName>
        <fullName evidence="8">Zinc finger, CCCH-type</fullName>
    </submittedName>
</protein>
<dbReference type="PANTHER" id="PTHR12547:SF18">
    <property type="entry name" value="PROTEIN TIS11"/>
    <property type="match status" value="1"/>
</dbReference>
<feature type="region of interest" description="Disordered" evidence="6">
    <location>
        <begin position="140"/>
        <end position="178"/>
    </location>
</feature>
<evidence type="ECO:0000256" key="3">
    <source>
        <dbReference type="ARBA" id="ARBA00022771"/>
    </source>
</evidence>
<feature type="zinc finger region" description="C3H1-type" evidence="5">
    <location>
        <begin position="179"/>
        <end position="207"/>
    </location>
</feature>